<dbReference type="RefSeq" id="WP_087282364.1">
    <property type="nucleotide sequence ID" value="NZ_CP021455.1"/>
</dbReference>
<dbReference type="Pfam" id="PF07963">
    <property type="entry name" value="N_methyl"/>
    <property type="match status" value="1"/>
</dbReference>
<dbReference type="InterPro" id="IPR013362">
    <property type="entry name" value="Pilus_4_PilV"/>
</dbReference>
<dbReference type="EMBL" id="CP021455">
    <property type="protein sequence ID" value="ARU05821.1"/>
    <property type="molecule type" value="Genomic_DNA"/>
</dbReference>
<dbReference type="Pfam" id="PF22150">
    <property type="entry name" value="Tt1218-like"/>
    <property type="match status" value="1"/>
</dbReference>
<sequence length="204" mass="21896">MRYTTMRIHSHRRQRGATLIESLVSLVILAIAVIGMLGVQVRTLMETNTAAGRTQAMLLINDLSERIKANPGGYQALPDYVFKDTTTPASGNCDSACDATALASYDVAQWLGNFKATLPGAKVETFISQDNAADTTGTRQLGVLVGWLLREREGQDSGDTTKLAQAFDISTDAAKAVSGMVNSDVNSGSGCWDGYICHLTYIEP</sequence>
<keyword evidence="1" id="KW-1133">Transmembrane helix</keyword>
<protein>
    <submittedName>
        <fullName evidence="3">Type IV pilus modification protein PilV</fullName>
    </submittedName>
</protein>
<evidence type="ECO:0000313" key="3">
    <source>
        <dbReference type="EMBL" id="ARU05821.1"/>
    </source>
</evidence>
<dbReference type="OrthoDB" id="8850705at2"/>
<dbReference type="KEGG" id="cser:CCO03_15015"/>
<evidence type="ECO:0000313" key="4">
    <source>
        <dbReference type="Proteomes" id="UP000196138"/>
    </source>
</evidence>
<accession>A0A1Y0EQZ8</accession>
<dbReference type="AlphaFoldDB" id="A0A1Y0EQZ8"/>
<gene>
    <name evidence="3" type="ORF">CCO03_15015</name>
</gene>
<feature type="domain" description="Type IV pilin Tt1218-like" evidence="2">
    <location>
        <begin position="39"/>
        <end position="108"/>
    </location>
</feature>
<reference evidence="3 4" key="1">
    <citation type="submission" date="2017-05" db="EMBL/GenBank/DDBJ databases">
        <authorList>
            <person name="Song R."/>
            <person name="Chenine A.L."/>
            <person name="Ruprecht R.M."/>
        </authorList>
    </citation>
    <scope>NUCLEOTIDE SEQUENCE [LARGE SCALE GENOMIC DNA]</scope>
    <source>
        <strain evidence="3 4">DSM 26136</strain>
    </source>
</reference>
<dbReference type="NCBIfam" id="TIGR02523">
    <property type="entry name" value="type_IV_pilV"/>
    <property type="match status" value="1"/>
</dbReference>
<keyword evidence="4" id="KW-1185">Reference proteome</keyword>
<organism evidence="3 4">
    <name type="scientific">Comamonas serinivorans</name>
    <dbReference type="NCBI Taxonomy" id="1082851"/>
    <lineage>
        <taxon>Bacteria</taxon>
        <taxon>Pseudomonadati</taxon>
        <taxon>Pseudomonadota</taxon>
        <taxon>Betaproteobacteria</taxon>
        <taxon>Burkholderiales</taxon>
        <taxon>Comamonadaceae</taxon>
        <taxon>Comamonas</taxon>
    </lineage>
</organism>
<keyword evidence="1" id="KW-0812">Transmembrane</keyword>
<evidence type="ECO:0000259" key="2">
    <source>
        <dbReference type="Pfam" id="PF22150"/>
    </source>
</evidence>
<name>A0A1Y0EQZ8_9BURK</name>
<dbReference type="Proteomes" id="UP000196138">
    <property type="component" value="Chromosome"/>
</dbReference>
<dbReference type="InterPro" id="IPR012902">
    <property type="entry name" value="N_methyl_site"/>
</dbReference>
<feature type="transmembrane region" description="Helical" evidence="1">
    <location>
        <begin position="20"/>
        <end position="39"/>
    </location>
</feature>
<proteinExistence type="predicted"/>
<dbReference type="InterPro" id="IPR054402">
    <property type="entry name" value="Tt1218-like_dom"/>
</dbReference>
<evidence type="ECO:0000256" key="1">
    <source>
        <dbReference type="SAM" id="Phobius"/>
    </source>
</evidence>
<keyword evidence="1" id="KW-0472">Membrane</keyword>